<dbReference type="EMBL" id="CP042305">
    <property type="protein sequence ID" value="QDZ14562.1"/>
    <property type="molecule type" value="Genomic_DNA"/>
</dbReference>
<gene>
    <name evidence="3" type="ORF">FPZ11_07145</name>
</gene>
<reference evidence="3 4" key="1">
    <citation type="submission" date="2019-07" db="EMBL/GenBank/DDBJ databases">
        <title>Full genome sequence of Humibacter sp. WJ7-1.</title>
        <authorList>
            <person name="Im W.-T."/>
        </authorList>
    </citation>
    <scope>NUCLEOTIDE SEQUENCE [LARGE SCALE GENOMIC DNA]</scope>
    <source>
        <strain evidence="3 4">WJ7-1</strain>
    </source>
</reference>
<keyword evidence="3" id="KW-0255">Endonuclease</keyword>
<dbReference type="Gene3D" id="1.10.30.50">
    <property type="match status" value="1"/>
</dbReference>
<dbReference type="RefSeq" id="WP_146319587.1">
    <property type="nucleotide sequence ID" value="NZ_CP042305.1"/>
</dbReference>
<dbReference type="InterPro" id="IPR003615">
    <property type="entry name" value="HNH_nuc"/>
</dbReference>
<organism evidence="3 4">
    <name type="scientific">Humibacter ginsenosidimutans</name>
    <dbReference type="NCBI Taxonomy" id="2599293"/>
    <lineage>
        <taxon>Bacteria</taxon>
        <taxon>Bacillati</taxon>
        <taxon>Actinomycetota</taxon>
        <taxon>Actinomycetes</taxon>
        <taxon>Micrococcales</taxon>
        <taxon>Microbacteriaceae</taxon>
        <taxon>Humibacter</taxon>
    </lineage>
</organism>
<keyword evidence="3" id="KW-0378">Hydrolase</keyword>
<dbReference type="KEGG" id="huw:FPZ11_07145"/>
<accession>A0A5B8M4F4</accession>
<sequence>MLPPARARWHRWAGRLPPSRSPSRTRTWSADAGTAIAARDGGCVIPGCSVPAAWCEVHHVIEHASGGPTHTDNGVTLCWYHHRTIDTAGWAVTMRDGTPYVRAPRWVDSRGTWRQTGNPRVRKRRHDAMRT</sequence>
<name>A0A5B8M4F4_9MICO</name>
<dbReference type="AlphaFoldDB" id="A0A5B8M4F4"/>
<dbReference type="OrthoDB" id="5177627at2"/>
<evidence type="ECO:0000313" key="3">
    <source>
        <dbReference type="EMBL" id="QDZ14562.1"/>
    </source>
</evidence>
<dbReference type="SMART" id="SM00507">
    <property type="entry name" value="HNHc"/>
    <property type="match status" value="1"/>
</dbReference>
<evidence type="ECO:0000259" key="2">
    <source>
        <dbReference type="SMART" id="SM00507"/>
    </source>
</evidence>
<protein>
    <submittedName>
        <fullName evidence="3">HNH endonuclease</fullName>
    </submittedName>
</protein>
<dbReference type="CDD" id="cd00085">
    <property type="entry name" value="HNHc"/>
    <property type="match status" value="1"/>
</dbReference>
<keyword evidence="4" id="KW-1185">Reference proteome</keyword>
<evidence type="ECO:0000313" key="4">
    <source>
        <dbReference type="Proteomes" id="UP000320216"/>
    </source>
</evidence>
<proteinExistence type="predicted"/>
<dbReference type="Proteomes" id="UP000320216">
    <property type="component" value="Chromosome"/>
</dbReference>
<feature type="region of interest" description="Disordered" evidence="1">
    <location>
        <begin position="111"/>
        <end position="131"/>
    </location>
</feature>
<feature type="domain" description="HNH nuclease" evidence="2">
    <location>
        <begin position="31"/>
        <end position="83"/>
    </location>
</feature>
<dbReference type="Pfam" id="PF13391">
    <property type="entry name" value="HNH_2"/>
    <property type="match status" value="1"/>
</dbReference>
<evidence type="ECO:0000256" key="1">
    <source>
        <dbReference type="SAM" id="MobiDB-lite"/>
    </source>
</evidence>
<keyword evidence="3" id="KW-0540">Nuclease</keyword>
<dbReference type="GO" id="GO:0004519">
    <property type="term" value="F:endonuclease activity"/>
    <property type="evidence" value="ECO:0007669"/>
    <property type="project" value="UniProtKB-KW"/>
</dbReference>
<feature type="compositionally biased region" description="Basic residues" evidence="1">
    <location>
        <begin position="120"/>
        <end position="131"/>
    </location>
</feature>